<keyword evidence="3" id="KW-1185">Reference proteome</keyword>
<dbReference type="InterPro" id="IPR037523">
    <property type="entry name" value="VOC_core"/>
</dbReference>
<dbReference type="Gene3D" id="3.10.180.10">
    <property type="entry name" value="2,3-Dihydroxybiphenyl 1,2-Dioxygenase, domain 1"/>
    <property type="match status" value="1"/>
</dbReference>
<dbReference type="EMBL" id="RCVZ01000017">
    <property type="protein sequence ID" value="RLQ93066.1"/>
    <property type="molecule type" value="Genomic_DNA"/>
</dbReference>
<gene>
    <name evidence="2" type="ORF">D9X91_18710</name>
</gene>
<dbReference type="PROSITE" id="PS51819">
    <property type="entry name" value="VOC"/>
    <property type="match status" value="1"/>
</dbReference>
<comment type="caution">
    <text evidence="2">The sequence shown here is derived from an EMBL/GenBank/DDBJ whole genome shotgun (WGS) entry which is preliminary data.</text>
</comment>
<organism evidence="2 3">
    <name type="scientific">Falsibacillus albus</name>
    <dbReference type="NCBI Taxonomy" id="2478915"/>
    <lineage>
        <taxon>Bacteria</taxon>
        <taxon>Bacillati</taxon>
        <taxon>Bacillota</taxon>
        <taxon>Bacilli</taxon>
        <taxon>Bacillales</taxon>
        <taxon>Bacillaceae</taxon>
        <taxon>Falsibacillus</taxon>
    </lineage>
</organism>
<evidence type="ECO:0000313" key="3">
    <source>
        <dbReference type="Proteomes" id="UP000276770"/>
    </source>
</evidence>
<proteinExistence type="predicted"/>
<dbReference type="SUPFAM" id="SSF54593">
    <property type="entry name" value="Glyoxalase/Bleomycin resistance protein/Dihydroxybiphenyl dioxygenase"/>
    <property type="match status" value="1"/>
</dbReference>
<dbReference type="Pfam" id="PF00903">
    <property type="entry name" value="Glyoxalase"/>
    <property type="match status" value="1"/>
</dbReference>
<sequence length="132" mass="14859">MRGYEFDPANGRCIGLKWHHCGIQAADLRNAISFYEQLFGFTVEARLSLVDEEIAFLKRDGITIELVQGEVGPAKAGSLHMAWQVDHLDKWMKSLGQMNVHPAEGPFHLENGWKVAFFKGSNDEVIELMEIG</sequence>
<name>A0A3L7JQX8_9BACI</name>
<feature type="domain" description="VOC" evidence="1">
    <location>
        <begin position="17"/>
        <end position="131"/>
    </location>
</feature>
<dbReference type="InterPro" id="IPR004360">
    <property type="entry name" value="Glyas_Fos-R_dOase_dom"/>
</dbReference>
<evidence type="ECO:0000259" key="1">
    <source>
        <dbReference type="PROSITE" id="PS51819"/>
    </source>
</evidence>
<evidence type="ECO:0000313" key="2">
    <source>
        <dbReference type="EMBL" id="RLQ93066.1"/>
    </source>
</evidence>
<accession>A0A3L7JQX8</accession>
<dbReference type="InterPro" id="IPR029068">
    <property type="entry name" value="Glyas_Bleomycin-R_OHBP_Dase"/>
</dbReference>
<dbReference type="AlphaFoldDB" id="A0A3L7JQX8"/>
<reference evidence="2 3" key="1">
    <citation type="submission" date="2018-10" db="EMBL/GenBank/DDBJ databases">
        <title>Falsibacillus sp. genome draft.</title>
        <authorList>
            <person name="Shi S."/>
        </authorList>
    </citation>
    <scope>NUCLEOTIDE SEQUENCE [LARGE SCALE GENOMIC DNA]</scope>
    <source>
        <strain evidence="2 3">GY 10110</strain>
    </source>
</reference>
<protein>
    <recommendedName>
        <fullName evidence="1">VOC domain-containing protein</fullName>
    </recommendedName>
</protein>
<dbReference type="Proteomes" id="UP000276770">
    <property type="component" value="Unassembled WGS sequence"/>
</dbReference>